<organism evidence="1 2">
    <name type="scientific">Amycolatopsis vastitatis</name>
    <dbReference type="NCBI Taxonomy" id="1905142"/>
    <lineage>
        <taxon>Bacteria</taxon>
        <taxon>Bacillati</taxon>
        <taxon>Actinomycetota</taxon>
        <taxon>Actinomycetes</taxon>
        <taxon>Pseudonocardiales</taxon>
        <taxon>Pseudonocardiaceae</taxon>
        <taxon>Amycolatopsis</taxon>
    </lineage>
</organism>
<dbReference type="AlphaFoldDB" id="A0A229SKV1"/>
<dbReference type="Proteomes" id="UP000215199">
    <property type="component" value="Unassembled WGS sequence"/>
</dbReference>
<keyword evidence="2" id="KW-1185">Reference proteome</keyword>
<evidence type="ECO:0000313" key="2">
    <source>
        <dbReference type="Proteomes" id="UP000215199"/>
    </source>
</evidence>
<sequence>MCTLMAHWLRSTIMGGREAMYWEGLMTLELFDGPGYWGQAHRYAKALREQARSVDRVTLPTGVRAWVIADYADALAALTDKRLSKDG</sequence>
<accession>A0A229SKV1</accession>
<evidence type="ECO:0000313" key="1">
    <source>
        <dbReference type="EMBL" id="OXM59528.1"/>
    </source>
</evidence>
<dbReference type="EMBL" id="NMUL01000080">
    <property type="protein sequence ID" value="OXM59528.1"/>
    <property type="molecule type" value="Genomic_DNA"/>
</dbReference>
<name>A0A229SKV1_9PSEU</name>
<reference evidence="2" key="1">
    <citation type="submission" date="2017-07" db="EMBL/GenBank/DDBJ databases">
        <title>Comparative genome mining reveals phylogenetic distribution patterns of secondary metabolites in Amycolatopsis.</title>
        <authorList>
            <person name="Adamek M."/>
            <person name="Alanjary M."/>
            <person name="Sales-Ortells H."/>
            <person name="Goodfellow M."/>
            <person name="Bull A.T."/>
            <person name="Kalinowski J."/>
            <person name="Ziemert N."/>
        </authorList>
    </citation>
    <scope>NUCLEOTIDE SEQUENCE [LARGE SCALE GENOMIC DNA]</scope>
    <source>
        <strain evidence="2">H5</strain>
    </source>
</reference>
<proteinExistence type="predicted"/>
<protein>
    <submittedName>
        <fullName evidence="1">Uncharacterized protein</fullName>
    </submittedName>
</protein>
<gene>
    <name evidence="1" type="ORF">CF165_47155</name>
</gene>
<comment type="caution">
    <text evidence="1">The sequence shown here is derived from an EMBL/GenBank/DDBJ whole genome shotgun (WGS) entry which is preliminary data.</text>
</comment>